<dbReference type="InterPro" id="IPR011856">
    <property type="entry name" value="tRNA_endonuc-like_dom_sf"/>
</dbReference>
<name>A0A8H7E5Z9_9EURO</name>
<dbReference type="GO" id="GO:0003676">
    <property type="term" value="F:nucleic acid binding"/>
    <property type="evidence" value="ECO:0007669"/>
    <property type="project" value="InterPro"/>
</dbReference>
<sequence length="257" mass="28445">MLPCILKSRKPQLNRLRPSSQWLFRLHSSTSATPKGPKSATPHHHDLPSFLKYANRIGLSPTSTSYVGTYYEYAVQNTLRHLGFSLTRVGGRDDSGVDLLGTWHLPSNPHPLRVIVQCKALKGKLGPNLVRELEGAFIGAPNGWRGEGVLGILVSPKSATKGVREAMGRCRWAMGWIMVENQDGTGRVRQVLWNRTAARIGLEGVTVTMKYGEKKEGKEGGGRLDGECVLLWKDRPVEALPDVEGEKEKEKETVKVQ</sequence>
<accession>A0A8H7E5Z9</accession>
<dbReference type="InterPro" id="IPR011335">
    <property type="entry name" value="Restrct_endonuc-II-like"/>
</dbReference>
<dbReference type="OrthoDB" id="20734at2759"/>
<dbReference type="Pfam" id="PF10356">
    <property type="entry name" value="RRG7"/>
    <property type="match status" value="2"/>
</dbReference>
<evidence type="ECO:0000313" key="3">
    <source>
        <dbReference type="EMBL" id="KAF7511734.1"/>
    </source>
</evidence>
<reference evidence="3" key="1">
    <citation type="submission" date="2020-02" db="EMBL/GenBank/DDBJ databases">
        <authorList>
            <person name="Palmer J.M."/>
        </authorList>
    </citation>
    <scope>NUCLEOTIDE SEQUENCE</scope>
    <source>
        <strain evidence="3">EPUS1.4</strain>
        <tissue evidence="3">Thallus</tissue>
    </source>
</reference>
<comment type="subcellular location">
    <subcellularLocation>
        <location evidence="1">Mitochondrion</location>
    </subcellularLocation>
</comment>
<evidence type="ECO:0008006" key="5">
    <source>
        <dbReference type="Google" id="ProtNLM"/>
    </source>
</evidence>
<dbReference type="SUPFAM" id="SSF52980">
    <property type="entry name" value="Restriction endonuclease-like"/>
    <property type="match status" value="1"/>
</dbReference>
<comment type="caution">
    <text evidence="3">The sequence shown here is derived from an EMBL/GenBank/DDBJ whole genome shotgun (WGS) entry which is preliminary data.</text>
</comment>
<keyword evidence="4" id="KW-1185">Reference proteome</keyword>
<dbReference type="GO" id="GO:0006302">
    <property type="term" value="P:double-strand break repair"/>
    <property type="evidence" value="ECO:0007669"/>
    <property type="project" value="UniProtKB-ARBA"/>
</dbReference>
<gene>
    <name evidence="3" type="ORF">GJ744_003465</name>
</gene>
<evidence type="ECO:0000256" key="2">
    <source>
        <dbReference type="ARBA" id="ARBA00023128"/>
    </source>
</evidence>
<proteinExistence type="predicted"/>
<evidence type="ECO:0000256" key="1">
    <source>
        <dbReference type="ARBA" id="ARBA00004173"/>
    </source>
</evidence>
<dbReference type="Proteomes" id="UP000606974">
    <property type="component" value="Unassembled WGS sequence"/>
</dbReference>
<dbReference type="EMBL" id="JAACFV010000017">
    <property type="protein sequence ID" value="KAF7511734.1"/>
    <property type="molecule type" value="Genomic_DNA"/>
</dbReference>
<dbReference type="InterPro" id="IPR018828">
    <property type="entry name" value="RRG7"/>
</dbReference>
<protein>
    <recommendedName>
        <fullName evidence="5">Restriction endonuclease type IV Mrr domain-containing protein</fullName>
    </recommendedName>
</protein>
<dbReference type="AlphaFoldDB" id="A0A8H7E5Z9"/>
<evidence type="ECO:0000313" key="4">
    <source>
        <dbReference type="Proteomes" id="UP000606974"/>
    </source>
</evidence>
<dbReference type="GO" id="GO:0005739">
    <property type="term" value="C:mitochondrion"/>
    <property type="evidence" value="ECO:0007669"/>
    <property type="project" value="UniProtKB-SubCell"/>
</dbReference>
<keyword evidence="2" id="KW-0496">Mitochondrion</keyword>
<organism evidence="3 4">
    <name type="scientific">Endocarpon pusillum</name>
    <dbReference type="NCBI Taxonomy" id="364733"/>
    <lineage>
        <taxon>Eukaryota</taxon>
        <taxon>Fungi</taxon>
        <taxon>Dikarya</taxon>
        <taxon>Ascomycota</taxon>
        <taxon>Pezizomycotina</taxon>
        <taxon>Eurotiomycetes</taxon>
        <taxon>Chaetothyriomycetidae</taxon>
        <taxon>Verrucariales</taxon>
        <taxon>Verrucariaceae</taxon>
        <taxon>Endocarpon</taxon>
    </lineage>
</organism>
<dbReference type="Gene3D" id="3.40.1350.10">
    <property type="match status" value="1"/>
</dbReference>
<dbReference type="PANTHER" id="PTHR28133:SF1">
    <property type="entry name" value="REQUIRED FOR RESPIRATORY GROWTH PROTEIN 7, MITOCHONDRIAL"/>
    <property type="match status" value="1"/>
</dbReference>
<dbReference type="PANTHER" id="PTHR28133">
    <property type="entry name" value="REQUIRED FOR RESPIRATORY GROWTH PROTEIN 7, MITOCHONDRIAL"/>
    <property type="match status" value="1"/>
</dbReference>